<accession>A0AAW2HUT0</accession>
<feature type="coiled-coil region" evidence="1">
    <location>
        <begin position="226"/>
        <end position="278"/>
    </location>
</feature>
<organism evidence="3">
    <name type="scientific">Menopon gallinae</name>
    <name type="common">poultry shaft louse</name>
    <dbReference type="NCBI Taxonomy" id="328185"/>
    <lineage>
        <taxon>Eukaryota</taxon>
        <taxon>Metazoa</taxon>
        <taxon>Ecdysozoa</taxon>
        <taxon>Arthropoda</taxon>
        <taxon>Hexapoda</taxon>
        <taxon>Insecta</taxon>
        <taxon>Pterygota</taxon>
        <taxon>Neoptera</taxon>
        <taxon>Paraneoptera</taxon>
        <taxon>Psocodea</taxon>
        <taxon>Troctomorpha</taxon>
        <taxon>Phthiraptera</taxon>
        <taxon>Amblycera</taxon>
        <taxon>Menoponidae</taxon>
        <taxon>Menopon</taxon>
    </lineage>
</organism>
<feature type="compositionally biased region" description="Acidic residues" evidence="2">
    <location>
        <begin position="378"/>
        <end position="390"/>
    </location>
</feature>
<feature type="coiled-coil region" evidence="1">
    <location>
        <begin position="304"/>
        <end position="345"/>
    </location>
</feature>
<evidence type="ECO:0000256" key="1">
    <source>
        <dbReference type="SAM" id="Coils"/>
    </source>
</evidence>
<comment type="caution">
    <text evidence="3">The sequence shown here is derived from an EMBL/GenBank/DDBJ whole genome shotgun (WGS) entry which is preliminary data.</text>
</comment>
<evidence type="ECO:0000256" key="2">
    <source>
        <dbReference type="SAM" id="MobiDB-lite"/>
    </source>
</evidence>
<reference evidence="3" key="1">
    <citation type="journal article" date="2024" name="Gigascience">
        <title>Chromosome-level genome of the poultry shaft louse Menopon gallinae provides insight into the host-switching and adaptive evolution of parasitic lice.</title>
        <authorList>
            <person name="Xu Y."/>
            <person name="Ma L."/>
            <person name="Liu S."/>
            <person name="Liang Y."/>
            <person name="Liu Q."/>
            <person name="He Z."/>
            <person name="Tian L."/>
            <person name="Duan Y."/>
            <person name="Cai W."/>
            <person name="Li H."/>
            <person name="Song F."/>
        </authorList>
    </citation>
    <scope>NUCLEOTIDE SEQUENCE</scope>
    <source>
        <strain evidence="3">Cailab_2023a</strain>
    </source>
</reference>
<feature type="region of interest" description="Disordered" evidence="2">
    <location>
        <begin position="360"/>
        <end position="398"/>
    </location>
</feature>
<name>A0AAW2HUT0_9NEOP</name>
<proteinExistence type="predicted"/>
<evidence type="ECO:0008006" key="4">
    <source>
        <dbReference type="Google" id="ProtNLM"/>
    </source>
</evidence>
<gene>
    <name evidence="3" type="ORF">PYX00_006061</name>
</gene>
<protein>
    <recommendedName>
        <fullName evidence="4">LisH domain-containing protein</fullName>
    </recommendedName>
</protein>
<keyword evidence="1" id="KW-0175">Coiled coil</keyword>
<evidence type="ECO:0000313" key="3">
    <source>
        <dbReference type="EMBL" id="KAL0273381.1"/>
    </source>
</evidence>
<sequence length="641" mass="73446">MERDGCLQSAGDLSSQDFRQQLDRWFERNGVVDNLRSHLRSLMVAALQRTEVCLKPRQKTSPKTQSANLIVAEYLLRHGCHYTLSVLMSELPALANFGSAADQPGCDPDRFQHRSRYRFQDKEIVEILNCFGLSSAEDNVEHFCESYRRGRDDDSLLECLLDLLPKIGVAKAVERCEMDKETFLSKAWVTKVNELLVAAKDSSLQLSTVLTSLSRITEEEVERTIRDEKNKQMRELVMREKRIQEQLKNHEEEMLLRLRDAEKELNERRVTIDKELTERQLHLGRMALQWQEKHNEILALSKDFEAVKNENKALISKVIAMEKEIKESRTEIRKQIEIIDKFETEKTSFKSRVQELLKLKEAASPSKKHDMRPKDDAGDGPESDTSDAEDGLLGKVKSRIKELEDESSRLTEKYSKIRRKYEDSDDVVSEVCNIYAVDPAEEESPEPCIDQTLFLLTPEVNTAPPKDSPEEVSIEEPLEIITDVPVEKKDVEADRPAMITPTRRQQKNRDYYLESRNLLEIMEKTGKLFERGTFSSPDSTISLCSSASSIIRDGTVNGECKKGSLSERVVRLSDDQCLTLLKEATHRSATKEDEIRSIDLWLNVSRCIMPPDNTRDRAHSKSPSQTVSHNKSYKSSTNSFL</sequence>
<dbReference type="AlphaFoldDB" id="A0AAW2HUT0"/>
<feature type="region of interest" description="Disordered" evidence="2">
    <location>
        <begin position="612"/>
        <end position="641"/>
    </location>
</feature>
<dbReference type="EMBL" id="JARGDH010000003">
    <property type="protein sequence ID" value="KAL0273381.1"/>
    <property type="molecule type" value="Genomic_DNA"/>
</dbReference>
<feature type="compositionally biased region" description="Polar residues" evidence="2">
    <location>
        <begin position="621"/>
        <end position="641"/>
    </location>
</feature>